<reference evidence="2 3" key="1">
    <citation type="journal article" date="2019" name="Commun. Biol.">
        <title>The bagworm genome reveals a unique fibroin gene that provides high tensile strength.</title>
        <authorList>
            <person name="Kono N."/>
            <person name="Nakamura H."/>
            <person name="Ohtoshi R."/>
            <person name="Tomita M."/>
            <person name="Numata K."/>
            <person name="Arakawa K."/>
        </authorList>
    </citation>
    <scope>NUCLEOTIDE SEQUENCE [LARGE SCALE GENOMIC DNA]</scope>
</reference>
<feature type="region of interest" description="Disordered" evidence="1">
    <location>
        <begin position="43"/>
        <end position="76"/>
    </location>
</feature>
<protein>
    <submittedName>
        <fullName evidence="2">Uncharacterized protein</fullName>
    </submittedName>
</protein>
<gene>
    <name evidence="2" type="ORF">EVAR_48277_1</name>
</gene>
<sequence>MQCEHYSKAAFSRMHKPIDFSRGEELPFRDAYEELGTTPLKREICKESAERRDEGPSSRSAHPYCSGISTDVRSGSGAGEYGELLQQIRAADLSSPLRRRLPGGGPLFFFN</sequence>
<dbReference type="EMBL" id="BGZK01000586">
    <property type="protein sequence ID" value="GBP51654.1"/>
    <property type="molecule type" value="Genomic_DNA"/>
</dbReference>
<organism evidence="2 3">
    <name type="scientific">Eumeta variegata</name>
    <name type="common">Bagworm moth</name>
    <name type="synonym">Eumeta japonica</name>
    <dbReference type="NCBI Taxonomy" id="151549"/>
    <lineage>
        <taxon>Eukaryota</taxon>
        <taxon>Metazoa</taxon>
        <taxon>Ecdysozoa</taxon>
        <taxon>Arthropoda</taxon>
        <taxon>Hexapoda</taxon>
        <taxon>Insecta</taxon>
        <taxon>Pterygota</taxon>
        <taxon>Neoptera</taxon>
        <taxon>Endopterygota</taxon>
        <taxon>Lepidoptera</taxon>
        <taxon>Glossata</taxon>
        <taxon>Ditrysia</taxon>
        <taxon>Tineoidea</taxon>
        <taxon>Psychidae</taxon>
        <taxon>Oiketicinae</taxon>
        <taxon>Eumeta</taxon>
    </lineage>
</organism>
<keyword evidence="3" id="KW-1185">Reference proteome</keyword>
<proteinExistence type="predicted"/>
<accession>A0A4C1WNG0</accession>
<comment type="caution">
    <text evidence="2">The sequence shown here is derived from an EMBL/GenBank/DDBJ whole genome shotgun (WGS) entry which is preliminary data.</text>
</comment>
<evidence type="ECO:0000313" key="3">
    <source>
        <dbReference type="Proteomes" id="UP000299102"/>
    </source>
</evidence>
<evidence type="ECO:0000256" key="1">
    <source>
        <dbReference type="SAM" id="MobiDB-lite"/>
    </source>
</evidence>
<name>A0A4C1WNG0_EUMVA</name>
<feature type="compositionally biased region" description="Basic and acidic residues" evidence="1">
    <location>
        <begin position="43"/>
        <end position="56"/>
    </location>
</feature>
<evidence type="ECO:0000313" key="2">
    <source>
        <dbReference type="EMBL" id="GBP51654.1"/>
    </source>
</evidence>
<dbReference type="AlphaFoldDB" id="A0A4C1WNG0"/>
<dbReference type="Proteomes" id="UP000299102">
    <property type="component" value="Unassembled WGS sequence"/>
</dbReference>